<evidence type="ECO:0000256" key="1">
    <source>
        <dbReference type="SAM" id="MobiDB-lite"/>
    </source>
</evidence>
<proteinExistence type="predicted"/>
<accession>A0A934IH52</accession>
<dbReference type="InterPro" id="IPR022254">
    <property type="entry name" value="DUF3775"/>
</dbReference>
<comment type="caution">
    <text evidence="2">The sequence shown here is derived from an EMBL/GenBank/DDBJ whole genome shotgun (WGS) entry which is preliminary data.</text>
</comment>
<dbReference type="Proteomes" id="UP000609531">
    <property type="component" value="Unassembled WGS sequence"/>
</dbReference>
<dbReference type="RefSeq" id="WP_198882275.1">
    <property type="nucleotide sequence ID" value="NZ_JAEKJA010000008.1"/>
</dbReference>
<dbReference type="Pfam" id="PF12616">
    <property type="entry name" value="DUF3775"/>
    <property type="match status" value="1"/>
</dbReference>
<feature type="region of interest" description="Disordered" evidence="1">
    <location>
        <begin position="33"/>
        <end position="56"/>
    </location>
</feature>
<protein>
    <submittedName>
        <fullName evidence="2">DUF3775 domain-containing protein</fullName>
    </submittedName>
</protein>
<dbReference type="AlphaFoldDB" id="A0A934IH52"/>
<name>A0A934IH52_9HYPH</name>
<evidence type="ECO:0000313" key="3">
    <source>
        <dbReference type="Proteomes" id="UP000609531"/>
    </source>
</evidence>
<feature type="compositionally biased region" description="Acidic residues" evidence="1">
    <location>
        <begin position="33"/>
        <end position="46"/>
    </location>
</feature>
<reference evidence="2" key="1">
    <citation type="submission" date="2020-12" db="EMBL/GenBank/DDBJ databases">
        <title>Bacterial taxonomy.</title>
        <authorList>
            <person name="Pan X."/>
        </authorList>
    </citation>
    <scope>NUCLEOTIDE SEQUENCE</scope>
    <source>
        <strain evidence="2">B2012</strain>
    </source>
</reference>
<dbReference type="EMBL" id="JAEKJA010000008">
    <property type="protein sequence ID" value="MBJ3776373.1"/>
    <property type="molecule type" value="Genomic_DNA"/>
</dbReference>
<organism evidence="2 3">
    <name type="scientific">Acuticoccus mangrovi</name>
    <dbReference type="NCBI Taxonomy" id="2796142"/>
    <lineage>
        <taxon>Bacteria</taxon>
        <taxon>Pseudomonadati</taxon>
        <taxon>Pseudomonadota</taxon>
        <taxon>Alphaproteobacteria</taxon>
        <taxon>Hyphomicrobiales</taxon>
        <taxon>Amorphaceae</taxon>
        <taxon>Acuticoccus</taxon>
    </lineage>
</organism>
<keyword evidence="3" id="KW-1185">Reference proteome</keyword>
<sequence>MSTREESATELNIDTELVRIIIVKARAALFEMPDAEAGEMEEETELDAGTSLERDDPAQLAEENAEDGTLEEAKAMISSLNVDEQAELVALTAIGRGDYEPSEIEAAVRDAKANAEGPADEALFEIELFPSLLETGLDAYEAWRDRVAD</sequence>
<evidence type="ECO:0000313" key="2">
    <source>
        <dbReference type="EMBL" id="MBJ3776373.1"/>
    </source>
</evidence>
<gene>
    <name evidence="2" type="ORF">JCR33_11770</name>
</gene>